<dbReference type="SUPFAM" id="SSF161098">
    <property type="entry name" value="MetI-like"/>
    <property type="match status" value="1"/>
</dbReference>
<evidence type="ECO:0000313" key="10">
    <source>
        <dbReference type="Proteomes" id="UP001597260"/>
    </source>
</evidence>
<feature type="transmembrane region" description="Helical" evidence="7">
    <location>
        <begin position="12"/>
        <end position="30"/>
    </location>
</feature>
<sequence>MTAIARTVGLRLAAAVPLLLVVSFGLFLIGKASPFDPVLQYVGDAGAARLTAEDLARMRANWGLDRPLLVQYWEWLTNLLSGDFGTARSMGGRPVGEVIGDRIGWTVLLTTAGLVGAMLISIPLGTLAARRPGGLLDRAVTWTGYALESIPTFWLALAAIAVFALTLGALPSGGLTDAAATTVQAGDVARHLVLPASVLAVSQSPWFILYVRETVTHTLAEDFVTGARARGLPERMVLVRHALRSGLLPLITLAGARVPELITGVTLVEAVFSWPGVAGATVEAALAVDFPLLAALTLLATITVLVGNLAADVGYTLADPRVRLR</sequence>
<keyword evidence="4 7" id="KW-0812">Transmembrane</keyword>
<evidence type="ECO:0000256" key="6">
    <source>
        <dbReference type="ARBA" id="ARBA00023136"/>
    </source>
</evidence>
<name>A0ABW3YBY7_9ACTN</name>
<accession>A0ABW3YBY7</accession>
<keyword evidence="10" id="KW-1185">Reference proteome</keyword>
<dbReference type="Proteomes" id="UP001597260">
    <property type="component" value="Unassembled WGS sequence"/>
</dbReference>
<evidence type="ECO:0000313" key="9">
    <source>
        <dbReference type="EMBL" id="MFD1321982.1"/>
    </source>
</evidence>
<organism evidence="9 10">
    <name type="scientific">Micromonospora sonneratiae</name>
    <dbReference type="NCBI Taxonomy" id="1184706"/>
    <lineage>
        <taxon>Bacteria</taxon>
        <taxon>Bacillati</taxon>
        <taxon>Actinomycetota</taxon>
        <taxon>Actinomycetes</taxon>
        <taxon>Micromonosporales</taxon>
        <taxon>Micromonosporaceae</taxon>
        <taxon>Micromonospora</taxon>
    </lineage>
</organism>
<dbReference type="InterPro" id="IPR000515">
    <property type="entry name" value="MetI-like"/>
</dbReference>
<feature type="transmembrane region" description="Helical" evidence="7">
    <location>
        <begin position="292"/>
        <end position="318"/>
    </location>
</feature>
<dbReference type="Pfam" id="PF00528">
    <property type="entry name" value="BPD_transp_1"/>
    <property type="match status" value="1"/>
</dbReference>
<reference evidence="10" key="1">
    <citation type="journal article" date="2019" name="Int. J. Syst. Evol. Microbiol.">
        <title>The Global Catalogue of Microorganisms (GCM) 10K type strain sequencing project: providing services to taxonomists for standard genome sequencing and annotation.</title>
        <authorList>
            <consortium name="The Broad Institute Genomics Platform"/>
            <consortium name="The Broad Institute Genome Sequencing Center for Infectious Disease"/>
            <person name="Wu L."/>
            <person name="Ma J."/>
        </authorList>
    </citation>
    <scope>NUCLEOTIDE SEQUENCE [LARGE SCALE GENOMIC DNA]</scope>
    <source>
        <strain evidence="10">JCM 31037</strain>
    </source>
</reference>
<evidence type="ECO:0000256" key="7">
    <source>
        <dbReference type="RuleBase" id="RU363032"/>
    </source>
</evidence>
<proteinExistence type="inferred from homology"/>
<keyword evidence="3" id="KW-1003">Cell membrane</keyword>
<dbReference type="Gene3D" id="1.10.3720.10">
    <property type="entry name" value="MetI-like"/>
    <property type="match status" value="1"/>
</dbReference>
<evidence type="ECO:0000256" key="4">
    <source>
        <dbReference type="ARBA" id="ARBA00022692"/>
    </source>
</evidence>
<dbReference type="Pfam" id="PF19300">
    <property type="entry name" value="BPD_transp_1_N"/>
    <property type="match status" value="1"/>
</dbReference>
<keyword evidence="5 7" id="KW-1133">Transmembrane helix</keyword>
<feature type="transmembrane region" description="Helical" evidence="7">
    <location>
        <begin position="103"/>
        <end position="129"/>
    </location>
</feature>
<dbReference type="InterPro" id="IPR045621">
    <property type="entry name" value="BPD_transp_1_N"/>
</dbReference>
<feature type="transmembrane region" description="Helical" evidence="7">
    <location>
        <begin position="150"/>
        <end position="170"/>
    </location>
</feature>
<dbReference type="CDD" id="cd06261">
    <property type="entry name" value="TM_PBP2"/>
    <property type="match status" value="1"/>
</dbReference>
<dbReference type="PROSITE" id="PS50928">
    <property type="entry name" value="ABC_TM1"/>
    <property type="match status" value="1"/>
</dbReference>
<gene>
    <name evidence="9" type="ORF">ACFQ4H_12850</name>
</gene>
<keyword evidence="2 7" id="KW-0813">Transport</keyword>
<dbReference type="InterPro" id="IPR035906">
    <property type="entry name" value="MetI-like_sf"/>
</dbReference>
<comment type="subcellular location">
    <subcellularLocation>
        <location evidence="1 7">Cell membrane</location>
        <topology evidence="1 7">Multi-pass membrane protein</topology>
    </subcellularLocation>
</comment>
<comment type="similarity">
    <text evidence="7">Belongs to the binding-protein-dependent transport system permease family.</text>
</comment>
<feature type="domain" description="ABC transmembrane type-1" evidence="8">
    <location>
        <begin position="103"/>
        <end position="311"/>
    </location>
</feature>
<dbReference type="PANTHER" id="PTHR43163:SF9">
    <property type="entry name" value="ABC TRANSPORTER PERMEASE PROTEIN"/>
    <property type="match status" value="1"/>
</dbReference>
<evidence type="ECO:0000259" key="8">
    <source>
        <dbReference type="PROSITE" id="PS50928"/>
    </source>
</evidence>
<protein>
    <submittedName>
        <fullName evidence="9">ABC transporter permease</fullName>
    </submittedName>
</protein>
<evidence type="ECO:0000256" key="5">
    <source>
        <dbReference type="ARBA" id="ARBA00022989"/>
    </source>
</evidence>
<dbReference type="EMBL" id="JBHTMP010000016">
    <property type="protein sequence ID" value="MFD1321982.1"/>
    <property type="molecule type" value="Genomic_DNA"/>
</dbReference>
<dbReference type="RefSeq" id="WP_377570431.1">
    <property type="nucleotide sequence ID" value="NZ_JBHTMP010000016.1"/>
</dbReference>
<dbReference type="PANTHER" id="PTHR43163">
    <property type="entry name" value="DIPEPTIDE TRANSPORT SYSTEM PERMEASE PROTEIN DPPB-RELATED"/>
    <property type="match status" value="1"/>
</dbReference>
<evidence type="ECO:0000256" key="3">
    <source>
        <dbReference type="ARBA" id="ARBA00022475"/>
    </source>
</evidence>
<keyword evidence="6 7" id="KW-0472">Membrane</keyword>
<evidence type="ECO:0000256" key="2">
    <source>
        <dbReference type="ARBA" id="ARBA00022448"/>
    </source>
</evidence>
<comment type="caution">
    <text evidence="9">The sequence shown here is derived from an EMBL/GenBank/DDBJ whole genome shotgun (WGS) entry which is preliminary data.</text>
</comment>
<evidence type="ECO:0000256" key="1">
    <source>
        <dbReference type="ARBA" id="ARBA00004651"/>
    </source>
</evidence>